<feature type="transmembrane region" description="Helical" evidence="5">
    <location>
        <begin position="419"/>
        <end position="436"/>
    </location>
</feature>
<dbReference type="InterPro" id="IPR045863">
    <property type="entry name" value="CorA_TM1_TM2"/>
</dbReference>
<proteinExistence type="predicted"/>
<comment type="subcellular location">
    <subcellularLocation>
        <location evidence="1">Membrane</location>
        <topology evidence="1">Multi-pass membrane protein</topology>
    </subcellularLocation>
</comment>
<evidence type="ECO:0000313" key="7">
    <source>
        <dbReference type="Proteomes" id="UP000258309"/>
    </source>
</evidence>
<dbReference type="AlphaFoldDB" id="A0A3E2H2D2"/>
<evidence type="ECO:0000256" key="4">
    <source>
        <dbReference type="ARBA" id="ARBA00023136"/>
    </source>
</evidence>
<comment type="caution">
    <text evidence="6">The sequence shown here is derived from an EMBL/GenBank/DDBJ whole genome shotgun (WGS) entry which is preliminary data.</text>
</comment>
<accession>A0A3E2H2D2</accession>
<keyword evidence="2 5" id="KW-0812">Transmembrane</keyword>
<dbReference type="GO" id="GO:0046873">
    <property type="term" value="F:metal ion transmembrane transporter activity"/>
    <property type="evidence" value="ECO:0007669"/>
    <property type="project" value="InterPro"/>
</dbReference>
<dbReference type="InterPro" id="IPR002523">
    <property type="entry name" value="MgTranspt_CorA/ZnTranspt_ZntB"/>
</dbReference>
<feature type="non-terminal residue" evidence="6">
    <location>
        <position position="489"/>
    </location>
</feature>
<dbReference type="Pfam" id="PF01544">
    <property type="entry name" value="CorA"/>
    <property type="match status" value="1"/>
</dbReference>
<evidence type="ECO:0000256" key="5">
    <source>
        <dbReference type="SAM" id="Phobius"/>
    </source>
</evidence>
<reference evidence="6 7" key="1">
    <citation type="submission" date="2018-05" db="EMBL/GenBank/DDBJ databases">
        <title>Draft genome sequence of Scytalidium lignicola DSM 105466, a ubiquitous saprotrophic fungus.</title>
        <authorList>
            <person name="Buettner E."/>
            <person name="Gebauer A.M."/>
            <person name="Hofrichter M."/>
            <person name="Liers C."/>
            <person name="Kellner H."/>
        </authorList>
    </citation>
    <scope>NUCLEOTIDE SEQUENCE [LARGE SCALE GENOMIC DNA]</scope>
    <source>
        <strain evidence="6 7">DSM 105466</strain>
    </source>
</reference>
<evidence type="ECO:0000256" key="2">
    <source>
        <dbReference type="ARBA" id="ARBA00022692"/>
    </source>
</evidence>
<protein>
    <submittedName>
        <fullName evidence="6">Uncharacterized protein</fullName>
    </submittedName>
</protein>
<dbReference type="GO" id="GO:0016020">
    <property type="term" value="C:membrane"/>
    <property type="evidence" value="ECO:0007669"/>
    <property type="project" value="UniProtKB-SubCell"/>
</dbReference>
<dbReference type="EMBL" id="NCSJ02000201">
    <property type="protein sequence ID" value="RFU27544.1"/>
    <property type="molecule type" value="Genomic_DNA"/>
</dbReference>
<gene>
    <name evidence="6" type="ORF">B7463_g8793</name>
</gene>
<evidence type="ECO:0000256" key="3">
    <source>
        <dbReference type="ARBA" id="ARBA00022989"/>
    </source>
</evidence>
<dbReference type="Gene3D" id="1.20.58.340">
    <property type="entry name" value="Magnesium transport protein CorA, transmembrane region"/>
    <property type="match status" value="1"/>
</dbReference>
<sequence length="489" mass="55575">MAHSYSDYIFEQSKRNPCLRNLCQFIANDRARNACRIVNLEFHSQEAKPSRADLELSQFEAIMKKDSSDCQGRIIIVEDLNKTIIDTLGSALDIDPLFFASHIHGPKVDITSSKPSTAILPSKVMSQNFLSLQYQRSVDFGVCQVAPRKMSRNSNVPRKVVLLPRMKDTYIGLEQQSCSVLLSSTRSKPWLGNMESKIRWDKAHDNLGLILVDKPNSDLYTSPEKQMVFPSRPFQGGYEDFSKRPSFLGPDTGYPGRMSLLEDLVWYWQKERPPAFDSTQPTVLSLAYYPLKISAAEWMSYVAVMSHSIKQYEYTTEAPSQRDGLRKIDSDLRSLEVWGRRCLQTTSKLRAAIDFLQHRTKNNPDLEEYTLLVRDFEHIAASVDTYGRRLEIMVPVVTSVLQIADTRRSLREAANVTRLTNLALLFVPLSFVASLFSMNGGISKHDLAIYFAVALPLCAVVFLVARLPPVDFCEAFGRLKRWSRGKSYE</sequence>
<keyword evidence="3 5" id="KW-1133">Transmembrane helix</keyword>
<keyword evidence="4 5" id="KW-0472">Membrane</keyword>
<dbReference type="OMA" id="TVHRTGM"/>
<dbReference type="STRING" id="5539.A0A3E2H2D2"/>
<feature type="transmembrane region" description="Helical" evidence="5">
    <location>
        <begin position="448"/>
        <end position="467"/>
    </location>
</feature>
<dbReference type="OrthoDB" id="5428055at2759"/>
<feature type="non-terminal residue" evidence="6">
    <location>
        <position position="1"/>
    </location>
</feature>
<name>A0A3E2H2D2_SCYLI</name>
<evidence type="ECO:0000256" key="1">
    <source>
        <dbReference type="ARBA" id="ARBA00004141"/>
    </source>
</evidence>
<evidence type="ECO:0000313" key="6">
    <source>
        <dbReference type="EMBL" id="RFU27544.1"/>
    </source>
</evidence>
<keyword evidence="7" id="KW-1185">Reference proteome</keyword>
<dbReference type="Proteomes" id="UP000258309">
    <property type="component" value="Unassembled WGS sequence"/>
</dbReference>
<organism evidence="6 7">
    <name type="scientific">Scytalidium lignicola</name>
    <name type="common">Hyphomycete</name>
    <dbReference type="NCBI Taxonomy" id="5539"/>
    <lineage>
        <taxon>Eukaryota</taxon>
        <taxon>Fungi</taxon>
        <taxon>Dikarya</taxon>
        <taxon>Ascomycota</taxon>
        <taxon>Pezizomycotina</taxon>
        <taxon>Leotiomycetes</taxon>
        <taxon>Leotiomycetes incertae sedis</taxon>
        <taxon>Scytalidium</taxon>
    </lineage>
</organism>
<dbReference type="SUPFAM" id="SSF144083">
    <property type="entry name" value="Magnesium transport protein CorA, transmembrane region"/>
    <property type="match status" value="1"/>
</dbReference>